<evidence type="ECO:0000313" key="1">
    <source>
        <dbReference type="EMBL" id="KAH8004655.1"/>
    </source>
</evidence>
<proteinExistence type="predicted"/>
<gene>
    <name evidence="1" type="ORF">K3G42_016557</name>
</gene>
<organism evidence="1 2">
    <name type="scientific">Sphaerodactylus townsendi</name>
    <dbReference type="NCBI Taxonomy" id="933632"/>
    <lineage>
        <taxon>Eukaryota</taxon>
        <taxon>Metazoa</taxon>
        <taxon>Chordata</taxon>
        <taxon>Craniata</taxon>
        <taxon>Vertebrata</taxon>
        <taxon>Euteleostomi</taxon>
        <taxon>Lepidosauria</taxon>
        <taxon>Squamata</taxon>
        <taxon>Bifurcata</taxon>
        <taxon>Gekkota</taxon>
        <taxon>Sphaerodactylidae</taxon>
        <taxon>Sphaerodactylus</taxon>
    </lineage>
</organism>
<accession>A0ACB8FHC0</accession>
<sequence length="493" mass="56866">MVDVPLEVMEPTHNKQSFANVKQYNRLLKSMESYLLQYWKDIGISQKGEFVFWNDFGYLGAKWNDKPSDTVQYKRRRAVEIPDIVQCALDRKLPHQHDGQHRPDLDCEALLGGQEEADELAKLSPDEQQKRLKAVINKIYLDLDGFLTEAELNSTLEDAEEESFWRLPLKDKRRFEKANRDGASGLNLNEFIAFEHPEEAEYMKKFVIQEAFEDHDENSDGFVSLEEFLDICLKWRLLSLDTDINNEGHHDIWTCGENKCHVPENLPSVPLGTILPSSESLNDKLLADSIQQCQSKQKNLPLQNFYWVEPHTVVPHTEDYRTIKDKNETIKKTVSWRKAVHKDPSPACSRLIKNSANKRRLRPLEVQDKQPLKKEPDVIKTETDKMTEIIISDSESEDLPKYEDFAFIPKADEKQEQYDDKADVQLDLAVYATPEEKDLCQTDSESGSTEKSKGQSQEEQALVDRQNSEVAASPTREPSHENKMIETLTDLIK</sequence>
<keyword evidence="2" id="KW-1185">Reference proteome</keyword>
<dbReference type="EMBL" id="CM037617">
    <property type="protein sequence ID" value="KAH8004655.1"/>
    <property type="molecule type" value="Genomic_DNA"/>
</dbReference>
<reference evidence="1" key="1">
    <citation type="submission" date="2021-08" db="EMBL/GenBank/DDBJ databases">
        <title>The first chromosome-level gecko genome reveals the dynamic sex chromosomes of Neotropical dwarf geckos (Sphaerodactylidae: Sphaerodactylus).</title>
        <authorList>
            <person name="Pinto B.J."/>
            <person name="Keating S.E."/>
            <person name="Gamble T."/>
        </authorList>
    </citation>
    <scope>NUCLEOTIDE SEQUENCE</scope>
    <source>
        <strain evidence="1">TG3544</strain>
    </source>
</reference>
<comment type="caution">
    <text evidence="1">The sequence shown here is derived from an EMBL/GenBank/DDBJ whole genome shotgun (WGS) entry which is preliminary data.</text>
</comment>
<evidence type="ECO:0000313" key="2">
    <source>
        <dbReference type="Proteomes" id="UP000827872"/>
    </source>
</evidence>
<protein>
    <submittedName>
        <fullName evidence="1">Uncharacterized protein</fullName>
    </submittedName>
</protein>
<dbReference type="Proteomes" id="UP000827872">
    <property type="component" value="Linkage Group LG04"/>
</dbReference>
<name>A0ACB8FHC0_9SAUR</name>